<keyword evidence="6" id="KW-0303">Gap junction</keyword>
<evidence type="ECO:0000259" key="13">
    <source>
        <dbReference type="PROSITE" id="PS50055"/>
    </source>
</evidence>
<name>A0A158P601_ANGCA</name>
<evidence type="ECO:0000256" key="1">
    <source>
        <dbReference type="ARBA" id="ARBA00004610"/>
    </source>
</evidence>
<evidence type="ECO:0000259" key="14">
    <source>
        <dbReference type="PROSITE" id="PS50056"/>
    </source>
</evidence>
<dbReference type="SMART" id="SM00404">
    <property type="entry name" value="PTPc_motif"/>
    <property type="match status" value="1"/>
</dbReference>
<protein>
    <submittedName>
        <fullName evidence="16">Tyrosine-protein phosphatase domain-containing protein</fullName>
    </submittedName>
</protein>
<evidence type="ECO:0000256" key="9">
    <source>
        <dbReference type="ARBA" id="ARBA00023065"/>
    </source>
</evidence>
<evidence type="ECO:0000256" key="4">
    <source>
        <dbReference type="ARBA" id="ARBA00022475"/>
    </source>
</evidence>
<dbReference type="PROSITE" id="PS50056">
    <property type="entry name" value="TYR_PHOSPHATASE_2"/>
    <property type="match status" value="1"/>
</dbReference>
<dbReference type="Pfam" id="PF00102">
    <property type="entry name" value="Y_phosphatase"/>
    <property type="match status" value="2"/>
</dbReference>
<feature type="compositionally biased region" description="Basic residues" evidence="12">
    <location>
        <begin position="265"/>
        <end position="288"/>
    </location>
</feature>
<keyword evidence="3" id="KW-0813">Transport</keyword>
<feature type="compositionally biased region" description="Basic and acidic residues" evidence="12">
    <location>
        <begin position="291"/>
        <end position="309"/>
    </location>
</feature>
<dbReference type="InterPro" id="IPR029021">
    <property type="entry name" value="Prot-tyrosine_phosphatase-like"/>
</dbReference>
<keyword evidence="9" id="KW-0406">Ion transport</keyword>
<keyword evidence="10" id="KW-0472">Membrane</keyword>
<dbReference type="GO" id="GO:0005886">
    <property type="term" value="C:plasma membrane"/>
    <property type="evidence" value="ECO:0007669"/>
    <property type="project" value="UniProtKB-SubCell"/>
</dbReference>
<dbReference type="InterPro" id="IPR050348">
    <property type="entry name" value="Protein-Tyr_Phosphatase"/>
</dbReference>
<dbReference type="GO" id="GO:0008045">
    <property type="term" value="P:motor neuron axon guidance"/>
    <property type="evidence" value="ECO:0007669"/>
    <property type="project" value="TreeGrafter"/>
</dbReference>
<keyword evidence="7" id="KW-0965">Cell junction</keyword>
<feature type="region of interest" description="Disordered" evidence="12">
    <location>
        <begin position="238"/>
        <end position="257"/>
    </location>
</feature>
<evidence type="ECO:0000256" key="7">
    <source>
        <dbReference type="ARBA" id="ARBA00022949"/>
    </source>
</evidence>
<dbReference type="GO" id="GO:0005921">
    <property type="term" value="C:gap junction"/>
    <property type="evidence" value="ECO:0007669"/>
    <property type="project" value="UniProtKB-SubCell"/>
</dbReference>
<evidence type="ECO:0000313" key="16">
    <source>
        <dbReference type="WBParaSite" id="ACAC_0000041001-mRNA-1"/>
    </source>
</evidence>
<comment type="subcellular location">
    <subcellularLocation>
        <location evidence="1">Cell junction</location>
        <location evidence="1">Gap junction</location>
    </subcellularLocation>
    <subcellularLocation>
        <location evidence="2">Cell membrane</location>
        <topology evidence="2">Multi-pass membrane protein</topology>
    </subcellularLocation>
</comment>
<evidence type="ECO:0000313" key="15">
    <source>
        <dbReference type="Proteomes" id="UP000035642"/>
    </source>
</evidence>
<evidence type="ECO:0000256" key="5">
    <source>
        <dbReference type="ARBA" id="ARBA00022692"/>
    </source>
</evidence>
<dbReference type="SMART" id="SM00194">
    <property type="entry name" value="PTPc"/>
    <property type="match status" value="1"/>
</dbReference>
<evidence type="ECO:0000256" key="6">
    <source>
        <dbReference type="ARBA" id="ARBA00022868"/>
    </source>
</evidence>
<keyword evidence="4" id="KW-1003">Cell membrane</keyword>
<evidence type="ECO:0000256" key="2">
    <source>
        <dbReference type="ARBA" id="ARBA00004651"/>
    </source>
</evidence>
<dbReference type="Proteomes" id="UP000035642">
    <property type="component" value="Unassembled WGS sequence"/>
</dbReference>
<dbReference type="InterPro" id="IPR000242">
    <property type="entry name" value="PTP_cat"/>
</dbReference>
<dbReference type="GO" id="GO:0034220">
    <property type="term" value="P:monoatomic ion transmembrane transport"/>
    <property type="evidence" value="ECO:0007669"/>
    <property type="project" value="UniProtKB-KW"/>
</dbReference>
<evidence type="ECO:0000256" key="8">
    <source>
        <dbReference type="ARBA" id="ARBA00022989"/>
    </source>
</evidence>
<keyword evidence="5" id="KW-0812">Transmembrane</keyword>
<dbReference type="PROSITE" id="PS50055">
    <property type="entry name" value="TYR_PHOSPHATASE_PTP"/>
    <property type="match status" value="1"/>
</dbReference>
<dbReference type="GO" id="GO:0004725">
    <property type="term" value="F:protein tyrosine phosphatase activity"/>
    <property type="evidence" value="ECO:0007669"/>
    <property type="project" value="InterPro"/>
</dbReference>
<dbReference type="Pfam" id="PF00876">
    <property type="entry name" value="Innexin"/>
    <property type="match status" value="1"/>
</dbReference>
<accession>A0A158P601</accession>
<keyword evidence="15" id="KW-1185">Reference proteome</keyword>
<proteinExistence type="predicted"/>
<evidence type="ECO:0000256" key="11">
    <source>
        <dbReference type="ARBA" id="ARBA00023303"/>
    </source>
</evidence>
<feature type="region of interest" description="Disordered" evidence="12">
    <location>
        <begin position="265"/>
        <end position="343"/>
    </location>
</feature>
<dbReference type="STRING" id="6313.A0A158P601"/>
<dbReference type="PANTHER" id="PTHR19134">
    <property type="entry name" value="RECEPTOR-TYPE TYROSINE-PROTEIN PHOSPHATASE"/>
    <property type="match status" value="1"/>
</dbReference>
<dbReference type="InterPro" id="IPR000387">
    <property type="entry name" value="Tyr_Pase_dom"/>
</dbReference>
<dbReference type="WBParaSite" id="ACAC_0000041001-mRNA-1">
    <property type="protein sequence ID" value="ACAC_0000041001-mRNA-1"/>
    <property type="gene ID" value="ACAC_0000041001"/>
</dbReference>
<sequence length="573" mass="65953">MIKGERSDRNHRQPLGDNVDRMHWDVTVCILCVFALLVGSKQHFGNPIDCFISAEIDNIDMSMIVTESSELNMERCSSDRSSKLNRVADYIFSYFYYRGIARIMFSLLKQQFFPCGIAGPLEFNDRLSHFPYFPLEVGCNYTKLILITSVNIVMFIGSIMNKSRRQEAILSILKEKNDDDFMNDKRGTAHRFIDSFMGADGVLLMQFITAKAGPLTCRDVLQEVWLKYYKERGTVLKDTKNKESRESPSDAEIPQERCETIIAKAKRKKMKHDRMSRSTHKRGRRRATAAHIDEPSMLKTERDDHDGVPKAKSPRRKENVDGALKAGSSLKTPAEKSSKSQSTDNRFIWAQNLLLHATTASIRKEFIQNKKYEDVICMDENRVILKQRPSDNDYIHANWIGPLHETLEDFWHMIVTEQCCVVVMLCPLRDESILCKMRNEPALKIRNDHAAPLDPSPVTTMVKFARQLCNNNPIVVHCSAGIGPSVCFIGIDYVAQKVKEDSSVKMLDMLVHLRNQRLQGIQSIIQYTFLHDKIMPREGKYSEFLNSYVRMMTRYNRRVAAFNTKEVEEAHQN</sequence>
<evidence type="ECO:0000256" key="10">
    <source>
        <dbReference type="ARBA" id="ARBA00023136"/>
    </source>
</evidence>
<reference evidence="15" key="1">
    <citation type="submission" date="2012-09" db="EMBL/GenBank/DDBJ databases">
        <authorList>
            <person name="Martin A.A."/>
        </authorList>
    </citation>
    <scope>NUCLEOTIDE SEQUENCE</scope>
</reference>
<keyword evidence="11" id="KW-0407">Ion channel</keyword>
<dbReference type="Gene3D" id="3.90.190.10">
    <property type="entry name" value="Protein tyrosine phosphatase superfamily"/>
    <property type="match status" value="2"/>
</dbReference>
<evidence type="ECO:0000256" key="12">
    <source>
        <dbReference type="SAM" id="MobiDB-lite"/>
    </source>
</evidence>
<reference evidence="16" key="2">
    <citation type="submission" date="2016-04" db="UniProtKB">
        <authorList>
            <consortium name="WormBaseParasite"/>
        </authorList>
    </citation>
    <scope>IDENTIFICATION</scope>
</reference>
<dbReference type="CDD" id="cd00047">
    <property type="entry name" value="PTPc"/>
    <property type="match status" value="1"/>
</dbReference>
<dbReference type="SUPFAM" id="SSF52799">
    <property type="entry name" value="(Phosphotyrosine protein) phosphatases II"/>
    <property type="match status" value="1"/>
</dbReference>
<feature type="domain" description="Tyrosine specific protein phosphatases" evidence="14">
    <location>
        <begin position="459"/>
        <end position="528"/>
    </location>
</feature>
<organism evidence="15 16">
    <name type="scientific">Angiostrongylus cantonensis</name>
    <name type="common">Rat lungworm</name>
    <dbReference type="NCBI Taxonomy" id="6313"/>
    <lineage>
        <taxon>Eukaryota</taxon>
        <taxon>Metazoa</taxon>
        <taxon>Ecdysozoa</taxon>
        <taxon>Nematoda</taxon>
        <taxon>Chromadorea</taxon>
        <taxon>Rhabditida</taxon>
        <taxon>Rhabditina</taxon>
        <taxon>Rhabditomorpha</taxon>
        <taxon>Strongyloidea</taxon>
        <taxon>Metastrongylidae</taxon>
        <taxon>Angiostrongylus</taxon>
    </lineage>
</organism>
<dbReference type="PANTHER" id="PTHR19134:SF556">
    <property type="entry name" value="PROTEIN-TYROSINE PHOSPHATASE-RELATED"/>
    <property type="match status" value="1"/>
</dbReference>
<evidence type="ECO:0000256" key="3">
    <source>
        <dbReference type="ARBA" id="ARBA00022448"/>
    </source>
</evidence>
<dbReference type="AlphaFoldDB" id="A0A158P601"/>
<keyword evidence="8" id="KW-1133">Transmembrane helix</keyword>
<feature type="domain" description="Tyrosine-protein phosphatase" evidence="13">
    <location>
        <begin position="371"/>
        <end position="537"/>
    </location>
</feature>
<dbReference type="InterPro" id="IPR003595">
    <property type="entry name" value="Tyr_Pase_cat"/>
</dbReference>
<dbReference type="InterPro" id="IPR000990">
    <property type="entry name" value="Innexin"/>
</dbReference>